<feature type="transmembrane region" description="Helical" evidence="2">
    <location>
        <begin position="133"/>
        <end position="153"/>
    </location>
</feature>
<evidence type="ECO:0000313" key="4">
    <source>
        <dbReference type="Proteomes" id="UP001501490"/>
    </source>
</evidence>
<evidence type="ECO:0000256" key="2">
    <source>
        <dbReference type="SAM" id="Phobius"/>
    </source>
</evidence>
<comment type="caution">
    <text evidence="3">The sequence shown here is derived from an EMBL/GenBank/DDBJ whole genome shotgun (WGS) entry which is preliminary data.</text>
</comment>
<feature type="transmembrane region" description="Helical" evidence="2">
    <location>
        <begin position="384"/>
        <end position="402"/>
    </location>
</feature>
<evidence type="ECO:0000313" key="3">
    <source>
        <dbReference type="EMBL" id="GAA3636972.1"/>
    </source>
</evidence>
<evidence type="ECO:0000256" key="1">
    <source>
        <dbReference type="SAM" id="MobiDB-lite"/>
    </source>
</evidence>
<feature type="transmembrane region" description="Helical" evidence="2">
    <location>
        <begin position="295"/>
        <end position="317"/>
    </location>
</feature>
<feature type="transmembrane region" description="Helical" evidence="2">
    <location>
        <begin position="615"/>
        <end position="635"/>
    </location>
</feature>
<feature type="compositionally biased region" description="Basic and acidic residues" evidence="1">
    <location>
        <begin position="17"/>
        <end position="29"/>
    </location>
</feature>
<name>A0ABP7APC6_9ACTN</name>
<keyword evidence="4" id="KW-1185">Reference proteome</keyword>
<keyword evidence="2" id="KW-0812">Transmembrane</keyword>
<feature type="transmembrane region" description="Helical" evidence="2">
    <location>
        <begin position="329"/>
        <end position="345"/>
    </location>
</feature>
<keyword evidence="2" id="KW-1133">Transmembrane helix</keyword>
<feature type="transmembrane region" description="Helical" evidence="2">
    <location>
        <begin position="209"/>
        <end position="230"/>
    </location>
</feature>
<gene>
    <name evidence="3" type="ORF">GCM10022236_44350</name>
</gene>
<dbReference type="EMBL" id="BAABAB010000044">
    <property type="protein sequence ID" value="GAA3636972.1"/>
    <property type="molecule type" value="Genomic_DNA"/>
</dbReference>
<feature type="transmembrane region" description="Helical" evidence="2">
    <location>
        <begin position="586"/>
        <end position="603"/>
    </location>
</feature>
<feature type="transmembrane region" description="Helical" evidence="2">
    <location>
        <begin position="266"/>
        <end position="283"/>
    </location>
</feature>
<feature type="transmembrane region" description="Helical" evidence="2">
    <location>
        <begin position="351"/>
        <end position="372"/>
    </location>
</feature>
<reference evidence="4" key="1">
    <citation type="journal article" date="2019" name="Int. J. Syst. Evol. Microbiol.">
        <title>The Global Catalogue of Microorganisms (GCM) 10K type strain sequencing project: providing services to taxonomists for standard genome sequencing and annotation.</title>
        <authorList>
            <consortium name="The Broad Institute Genomics Platform"/>
            <consortium name="The Broad Institute Genome Sequencing Center for Infectious Disease"/>
            <person name="Wu L."/>
            <person name="Ma J."/>
        </authorList>
    </citation>
    <scope>NUCLEOTIDE SEQUENCE [LARGE SCALE GENOMIC DNA]</scope>
    <source>
        <strain evidence="4">JCM 16929</strain>
    </source>
</reference>
<accession>A0ABP7APC6</accession>
<organism evidence="3 4">
    <name type="scientific">Microlunatus ginsengisoli</name>
    <dbReference type="NCBI Taxonomy" id="363863"/>
    <lineage>
        <taxon>Bacteria</taxon>
        <taxon>Bacillati</taxon>
        <taxon>Actinomycetota</taxon>
        <taxon>Actinomycetes</taxon>
        <taxon>Propionibacteriales</taxon>
        <taxon>Propionibacteriaceae</taxon>
        <taxon>Microlunatus</taxon>
    </lineage>
</organism>
<feature type="transmembrane region" description="Helical" evidence="2">
    <location>
        <begin position="408"/>
        <end position="431"/>
    </location>
</feature>
<keyword evidence="2" id="KW-0472">Membrane</keyword>
<feature type="region of interest" description="Disordered" evidence="1">
    <location>
        <begin position="1"/>
        <end position="29"/>
    </location>
</feature>
<protein>
    <submittedName>
        <fullName evidence="3">Uncharacterized protein</fullName>
    </submittedName>
</protein>
<dbReference type="Proteomes" id="UP001501490">
    <property type="component" value="Unassembled WGS sequence"/>
</dbReference>
<feature type="transmembrane region" description="Helical" evidence="2">
    <location>
        <begin position="99"/>
        <end position="121"/>
    </location>
</feature>
<sequence>MTSRAFQGGLLNESEPDDKLRHSPREALDAPRQTLEAGGEHLLDAVRPKKPADIEWLDTSAASMLQSLPEIDHSEYEEMRSAMTAVIDRSFLAMDGGKLLDAIAYVLLIALPPILLIGLFGNTSDLGEATDKYILTTTLAFVAGSITYLITILPREKVAREDFLWAYAKFAPKRSDAAKIAPRQPGLIPALVCMWFVSLPLLLAPKWTAISLLSFAAIVAMALLSSRPAASWRTRPVEKRGTGDLELWDAAITLENEGGSTSRPRMAVILGMGVVVLAIFLARPSSALMERHISALFDMCFVSLLVVLMVASLDYLTLWQIPRRGSAKILLYAAGYIALPAAFSVDLVGGYLTDVTLCAAIGSALALAFVASPVAADRVSIRRVAILAALAYIVVYILMQHVSSLLDVLTIAAFGPIAISALTPLVVRFPFMRRSHVRRWLSGKEYPLDCTSVNLLNICYYLQQDDSIGHADRQKSMGPDTHLRRALIEIELAACDSECELGGWFGRALRGNAADTTWAVDSSHRLARTIRSYKHDLLKDPKSAKQVGAGATRHLKAALRGEWKDLLSEEAAAPARSTVLRIVKQALPPVVLAASAFLLPWALGVPADSQTATSVRVSLLVAAVLAVFASFNPELSKVGDKLDKQFEKIWPKG</sequence>
<proteinExistence type="predicted"/>